<dbReference type="RefSeq" id="WP_078756275.1">
    <property type="nucleotide sequence ID" value="NZ_FUWO01000014.1"/>
</dbReference>
<evidence type="ECO:0000256" key="2">
    <source>
        <dbReference type="ARBA" id="ARBA00007951"/>
    </source>
</evidence>
<dbReference type="GO" id="GO:0004560">
    <property type="term" value="F:alpha-L-fucosidase activity"/>
    <property type="evidence" value="ECO:0007669"/>
    <property type="project" value="InterPro"/>
</dbReference>
<evidence type="ECO:0000256" key="3">
    <source>
        <dbReference type="ARBA" id="ARBA00012662"/>
    </source>
</evidence>
<dbReference type="InterPro" id="IPR017853">
    <property type="entry name" value="GH"/>
</dbReference>
<dbReference type="PANTHER" id="PTHR10030">
    <property type="entry name" value="ALPHA-L-FUCOSIDASE"/>
    <property type="match status" value="1"/>
</dbReference>
<accession>A0A1T4MUX3</accession>
<evidence type="ECO:0000256" key="5">
    <source>
        <dbReference type="ARBA" id="ARBA00022801"/>
    </source>
</evidence>
<keyword evidence="9" id="KW-1185">Reference proteome</keyword>
<dbReference type="Gene3D" id="3.20.20.80">
    <property type="entry name" value="Glycosidases"/>
    <property type="match status" value="1"/>
</dbReference>
<evidence type="ECO:0000256" key="1">
    <source>
        <dbReference type="ARBA" id="ARBA00004071"/>
    </source>
</evidence>
<dbReference type="Pfam" id="PF01120">
    <property type="entry name" value="Alpha_L_fucos"/>
    <property type="match status" value="1"/>
</dbReference>
<keyword evidence="6" id="KW-0326">Glycosidase</keyword>
<dbReference type="PIRSF" id="PIRSF001092">
    <property type="entry name" value="Alpha-L-fucosidase"/>
    <property type="match status" value="1"/>
</dbReference>
<dbReference type="AlphaFoldDB" id="A0A1T4MUX3"/>
<dbReference type="SUPFAM" id="SSF51445">
    <property type="entry name" value="(Trans)glycosidases"/>
    <property type="match status" value="1"/>
</dbReference>
<evidence type="ECO:0000313" key="9">
    <source>
        <dbReference type="Proteomes" id="UP000189941"/>
    </source>
</evidence>
<proteinExistence type="inferred from homology"/>
<comment type="function">
    <text evidence="1">Alpha-L-fucosidase is responsible for hydrolyzing the alpha-1,6-linked fucose joined to the reducing-end N-acetylglucosamine of the carbohydrate moieties of glycoproteins.</text>
</comment>
<dbReference type="SMR" id="A0A1T4MUX3"/>
<dbReference type="InterPro" id="IPR057739">
    <property type="entry name" value="Glyco_hydro_29_N"/>
</dbReference>
<dbReference type="EC" id="3.2.1.51" evidence="3"/>
<dbReference type="SMART" id="SM00812">
    <property type="entry name" value="Alpha_L_fucos"/>
    <property type="match status" value="1"/>
</dbReference>
<protein>
    <recommendedName>
        <fullName evidence="3">alpha-L-fucosidase</fullName>
        <ecNumber evidence="3">3.2.1.51</ecNumber>
    </recommendedName>
</protein>
<dbReference type="GO" id="GO:0006004">
    <property type="term" value="P:fucose metabolic process"/>
    <property type="evidence" value="ECO:0007669"/>
    <property type="project" value="InterPro"/>
</dbReference>
<organism evidence="8 9">
    <name type="scientific">Globicatella sulfidifaciens DSM 15739</name>
    <dbReference type="NCBI Taxonomy" id="1121925"/>
    <lineage>
        <taxon>Bacteria</taxon>
        <taxon>Bacillati</taxon>
        <taxon>Bacillota</taxon>
        <taxon>Bacilli</taxon>
        <taxon>Lactobacillales</taxon>
        <taxon>Aerococcaceae</taxon>
        <taxon>Globicatella</taxon>
    </lineage>
</organism>
<gene>
    <name evidence="8" type="ORF">SAMN02746011_01562</name>
</gene>
<sequence>MLSFKEIQEIAHKGPFQPNWDSLSKHQVPTWFKELKFGIFIHWGLYSIPAFNNEWYSRNMYIQGSPEFEHHISTYGPHKNFGYKDFIPLFKATKFDAKEWVRLFKKAGAKYIFPVAEHHDGFQMYKSQLSKFNVFDMGPKRDVLMELKIASEKENLVFCASSHRAEHFFFFGHGNDFDSDVQSNKERDQFYWPAKVEQNHFDKFSKPYPDDEFLLDWLMRTVELVENYQPKIIYFDWWIQHEAFKPYLKLFAAYYYNRAQEWGFDASIAYKHDAMVYGSGIIDVEKGKFSVPPIQYWQGDTSVAHNSWCYTHNLEYKQPRDIIYDLIEVVSRNGNLLLNIGPTGDGSIPKQDQKILLEIGKWLELNGEAIFSTQPWKKCQEGPTKIKEGKFNEEINTYSSEDIRFTAKGDAIYAFIMQPNTSTIKIKSFREYGVFEGIIRNVEILGQEQEISWNINIEALIIENPIVGNEYPIVVKINID</sequence>
<dbReference type="PANTHER" id="PTHR10030:SF37">
    <property type="entry name" value="ALPHA-L-FUCOSIDASE-RELATED"/>
    <property type="match status" value="1"/>
</dbReference>
<dbReference type="InterPro" id="IPR013780">
    <property type="entry name" value="Glyco_hydro_b"/>
</dbReference>
<dbReference type="Gene3D" id="2.60.40.1180">
    <property type="entry name" value="Golgi alpha-mannosidase II"/>
    <property type="match status" value="1"/>
</dbReference>
<feature type="domain" description="Glycoside hydrolase family 29 N-terminal" evidence="7">
    <location>
        <begin position="8"/>
        <end position="368"/>
    </location>
</feature>
<dbReference type="InterPro" id="IPR016286">
    <property type="entry name" value="FUC_metazoa-typ"/>
</dbReference>
<evidence type="ECO:0000256" key="6">
    <source>
        <dbReference type="ARBA" id="ARBA00023295"/>
    </source>
</evidence>
<evidence type="ECO:0000313" key="8">
    <source>
        <dbReference type="EMBL" id="SJZ70900.1"/>
    </source>
</evidence>
<dbReference type="OrthoDB" id="107551at2"/>
<dbReference type="STRING" id="1121925.SAMN02746011_01562"/>
<evidence type="ECO:0000256" key="4">
    <source>
        <dbReference type="ARBA" id="ARBA00022729"/>
    </source>
</evidence>
<name>A0A1T4MUX3_9LACT</name>
<keyword evidence="4" id="KW-0732">Signal</keyword>
<dbReference type="EMBL" id="FUWO01000014">
    <property type="protein sequence ID" value="SJZ70900.1"/>
    <property type="molecule type" value="Genomic_DNA"/>
</dbReference>
<dbReference type="GO" id="GO:0005764">
    <property type="term" value="C:lysosome"/>
    <property type="evidence" value="ECO:0007669"/>
    <property type="project" value="TreeGrafter"/>
</dbReference>
<dbReference type="GO" id="GO:0016139">
    <property type="term" value="P:glycoside catabolic process"/>
    <property type="evidence" value="ECO:0007669"/>
    <property type="project" value="TreeGrafter"/>
</dbReference>
<keyword evidence="5" id="KW-0378">Hydrolase</keyword>
<dbReference type="PRINTS" id="PR00741">
    <property type="entry name" value="GLHYDRLASE29"/>
</dbReference>
<comment type="similarity">
    <text evidence="2">Belongs to the glycosyl hydrolase 29 family.</text>
</comment>
<dbReference type="Proteomes" id="UP000189941">
    <property type="component" value="Unassembled WGS sequence"/>
</dbReference>
<dbReference type="InterPro" id="IPR000933">
    <property type="entry name" value="Glyco_hydro_29"/>
</dbReference>
<evidence type="ECO:0000259" key="7">
    <source>
        <dbReference type="Pfam" id="PF01120"/>
    </source>
</evidence>
<reference evidence="9" key="1">
    <citation type="submission" date="2017-02" db="EMBL/GenBank/DDBJ databases">
        <authorList>
            <person name="Varghese N."/>
            <person name="Submissions S."/>
        </authorList>
    </citation>
    <scope>NUCLEOTIDE SEQUENCE [LARGE SCALE GENOMIC DNA]</scope>
    <source>
        <strain evidence="9">DSM 15739</strain>
    </source>
</reference>